<dbReference type="GO" id="GO:0016491">
    <property type="term" value="F:oxidoreductase activity"/>
    <property type="evidence" value="ECO:0007669"/>
    <property type="project" value="TreeGrafter"/>
</dbReference>
<dbReference type="Proteomes" id="UP000267145">
    <property type="component" value="Unassembled WGS sequence"/>
</dbReference>
<dbReference type="InterPro" id="IPR002347">
    <property type="entry name" value="SDR_fam"/>
</dbReference>
<evidence type="ECO:0000313" key="4">
    <source>
        <dbReference type="Proteomes" id="UP000267145"/>
    </source>
</evidence>
<evidence type="ECO:0000256" key="2">
    <source>
        <dbReference type="RuleBase" id="RU000363"/>
    </source>
</evidence>
<dbReference type="AlphaFoldDB" id="A0A3M9XYH4"/>
<dbReference type="Pfam" id="PF00106">
    <property type="entry name" value="adh_short"/>
    <property type="match status" value="1"/>
</dbReference>
<evidence type="ECO:0000313" key="3">
    <source>
        <dbReference type="EMBL" id="RNJ52842.1"/>
    </source>
</evidence>
<organism evidence="3 4">
    <name type="scientific">Verticillium nonalfalfae</name>
    <dbReference type="NCBI Taxonomy" id="1051616"/>
    <lineage>
        <taxon>Eukaryota</taxon>
        <taxon>Fungi</taxon>
        <taxon>Dikarya</taxon>
        <taxon>Ascomycota</taxon>
        <taxon>Pezizomycotina</taxon>
        <taxon>Sordariomycetes</taxon>
        <taxon>Hypocreomycetidae</taxon>
        <taxon>Glomerellales</taxon>
        <taxon>Plectosphaerellaceae</taxon>
        <taxon>Verticillium</taxon>
    </lineage>
</organism>
<comment type="similarity">
    <text evidence="1 2">Belongs to the short-chain dehydrogenases/reductases (SDR) family.</text>
</comment>
<dbReference type="GO" id="GO:0005737">
    <property type="term" value="C:cytoplasm"/>
    <property type="evidence" value="ECO:0007669"/>
    <property type="project" value="TreeGrafter"/>
</dbReference>
<dbReference type="InterPro" id="IPR051468">
    <property type="entry name" value="Fungal_SecMetab_SDRs"/>
</dbReference>
<dbReference type="InterPro" id="IPR036291">
    <property type="entry name" value="NAD(P)-bd_dom_sf"/>
</dbReference>
<comment type="caution">
    <text evidence="3">The sequence shown here is derived from an EMBL/GenBank/DDBJ whole genome shotgun (WGS) entry which is preliminary data.</text>
</comment>
<dbReference type="PANTHER" id="PTHR43544:SF32">
    <property type="entry name" value="CHAIN DEHYDROGENASE, PUTATIVE (AFU_ORTHOLOGUE AFUA_5G01530)-RELATED"/>
    <property type="match status" value="1"/>
</dbReference>
<dbReference type="Gene3D" id="3.40.50.720">
    <property type="entry name" value="NAD(P)-binding Rossmann-like Domain"/>
    <property type="match status" value="1"/>
</dbReference>
<evidence type="ECO:0000256" key="1">
    <source>
        <dbReference type="ARBA" id="ARBA00006484"/>
    </source>
</evidence>
<dbReference type="RefSeq" id="XP_028491000.1">
    <property type="nucleotide sequence ID" value="XM_028637020.1"/>
</dbReference>
<sequence>MTSNKKVILITGKSQAAAAVCYQLTLCSGANSGIGYDTSYILANASADNHVIMTARSETKGRKALLEIEARIPAGTLSFLELDITSDDSIKAAAEQLAVKFDAIDVLVNNAGIYSHDGPVSREHLQEVFNTNVFGVMLLTQALEPLLKKSVDPRIINVSSSLGSINLRMDKSIREYHVTGEVYRMSKAALNMLTASLAYQYRTWEHPAKLWAFDPGYVVTNLAGEGDRQNKINNGAESAETSAQGILEMIRGDRDGEMDRFVAKQAKVHPW</sequence>
<proteinExistence type="inferred from homology"/>
<dbReference type="GeneID" id="39606512"/>
<dbReference type="EMBL" id="RBVV01000172">
    <property type="protein sequence ID" value="RNJ52842.1"/>
    <property type="molecule type" value="Genomic_DNA"/>
</dbReference>
<accession>A0A3M9XYH4</accession>
<dbReference type="SUPFAM" id="SSF51735">
    <property type="entry name" value="NAD(P)-binding Rossmann-fold domains"/>
    <property type="match status" value="1"/>
</dbReference>
<evidence type="ECO:0008006" key="5">
    <source>
        <dbReference type="Google" id="ProtNLM"/>
    </source>
</evidence>
<protein>
    <recommendedName>
        <fullName evidence="5">Short chain dehydrogenase</fullName>
    </recommendedName>
</protein>
<dbReference type="PANTHER" id="PTHR43544">
    <property type="entry name" value="SHORT-CHAIN DEHYDROGENASE/REDUCTASE"/>
    <property type="match status" value="1"/>
</dbReference>
<name>A0A3M9XYH4_9PEZI</name>
<dbReference type="PRINTS" id="PR00081">
    <property type="entry name" value="GDHRDH"/>
</dbReference>
<dbReference type="STRING" id="1051616.A0A3M9XYH4"/>
<dbReference type="PRINTS" id="PR00080">
    <property type="entry name" value="SDRFAMILY"/>
</dbReference>
<keyword evidence="4" id="KW-1185">Reference proteome</keyword>
<gene>
    <name evidence="3" type="ORF">D7B24_002823</name>
</gene>
<reference evidence="3 4" key="1">
    <citation type="submission" date="2018-10" db="EMBL/GenBank/DDBJ databases">
        <title>Genome sequence of Verticillium nonalfalfae VnAa140.</title>
        <authorList>
            <person name="Stajich J.E."/>
            <person name="Kasson M.T."/>
        </authorList>
    </citation>
    <scope>NUCLEOTIDE SEQUENCE [LARGE SCALE GENOMIC DNA]</scope>
    <source>
        <strain evidence="3 4">VnAa140</strain>
    </source>
</reference>
<dbReference type="GO" id="GO:0019748">
    <property type="term" value="P:secondary metabolic process"/>
    <property type="evidence" value="ECO:0007669"/>
    <property type="project" value="TreeGrafter"/>
</dbReference>